<protein>
    <submittedName>
        <fullName evidence="4">Beta-caryophyllene synthase</fullName>
    </submittedName>
</protein>
<dbReference type="SUPFAM" id="SSF48576">
    <property type="entry name" value="Terpenoid synthases"/>
    <property type="match status" value="1"/>
</dbReference>
<feature type="domain" description="Terpene synthase N-terminal" evidence="2">
    <location>
        <begin position="63"/>
        <end position="240"/>
    </location>
</feature>
<keyword evidence="1" id="KW-0479">Metal-binding</keyword>
<reference evidence="4" key="1">
    <citation type="journal article" date="2022" name="Int. J. Mol. Sci.">
        <title>Draft Genome of Tanacetum Coccineum: Genomic Comparison of Closely Related Tanacetum-Family Plants.</title>
        <authorList>
            <person name="Yamashiro T."/>
            <person name="Shiraishi A."/>
            <person name="Nakayama K."/>
            <person name="Satake H."/>
        </authorList>
    </citation>
    <scope>NUCLEOTIDE SEQUENCE</scope>
</reference>
<dbReference type="Gene3D" id="1.50.10.130">
    <property type="entry name" value="Terpene synthase, N-terminal domain"/>
    <property type="match status" value="1"/>
</dbReference>
<dbReference type="SFLD" id="SFLDG01019">
    <property type="entry name" value="Terpene_Cyclase_Like_1_C_Termi"/>
    <property type="match status" value="1"/>
</dbReference>
<name>A0ABQ5BG87_9ASTR</name>
<keyword evidence="5" id="KW-1185">Reference proteome</keyword>
<dbReference type="InterPro" id="IPR044814">
    <property type="entry name" value="Terpene_cyclase_plant_C1"/>
</dbReference>
<evidence type="ECO:0000259" key="2">
    <source>
        <dbReference type="Pfam" id="PF01397"/>
    </source>
</evidence>
<dbReference type="Gene3D" id="1.10.600.10">
    <property type="entry name" value="Farnesyl Diphosphate Synthase"/>
    <property type="match status" value="1"/>
</dbReference>
<evidence type="ECO:0000256" key="1">
    <source>
        <dbReference type="ARBA" id="ARBA00022723"/>
    </source>
</evidence>
<proteinExistence type="predicted"/>
<dbReference type="EMBL" id="BQNB010013153">
    <property type="protein sequence ID" value="GJT12513.1"/>
    <property type="molecule type" value="Genomic_DNA"/>
</dbReference>
<sequence length="603" mass="69909">MWRLRWVSGLWGFWSEEGDASGGDVSFVLRKIAAVLDSNILRNMHSKQEEALRPFRSIAPSVWGDKFLIYDKNIEHGENGELAQIVDNLKEKVRKDLEAALGDPKEHTNLIRLIDAIQRLGISYYFEEEIQNALQQVYEVYGDAWNGGNSSIWFRVLRQQGFYVSCDVVTKYKDEHGAFKESLARDVEEMLELYEATYMKVKGEVLLDEALEFTRTHLDKISKDPLRCDSTLSTHIQEALVTPIRRRLPRLEALRYIRFYQQQASHDESLLKLAKLEFNLLQSIYKSELSQVSKWWKGVDVPNNLPYVRDRIVESFFWGFGLYSEPHHSLARVFLGKVIQIMTTLDDTYDAYGTYEELTIFTEAAQRWSITCLDELPDYMKLVYRVLIQMYQEMEEIMAKEEKTHLFNGAKEFMKEFIRGYMLEAKWVHEGHTPTAEEHGSIAFVTGGGSLMITSCLVGMGDMITNKSIEWALSEPPIFKASSAIGRLINDVATYKTEQERDHFPTSIECYMKQYGVTEEHACDLVRKQIEDLWRDINRESLMCKDVPMPIIMVVINLIRTLDYVYKYKDSFTGGGEELKDSFTEAEELKDLIKTLFIHPMSI</sequence>
<dbReference type="InterPro" id="IPR001906">
    <property type="entry name" value="Terpene_synth_N"/>
</dbReference>
<feature type="domain" description="Terpene synthase metal-binding" evidence="3">
    <location>
        <begin position="299"/>
        <end position="536"/>
    </location>
</feature>
<dbReference type="InterPro" id="IPR036965">
    <property type="entry name" value="Terpene_synth_N_sf"/>
</dbReference>
<evidence type="ECO:0000313" key="5">
    <source>
        <dbReference type="Proteomes" id="UP001151760"/>
    </source>
</evidence>
<comment type="caution">
    <text evidence="4">The sequence shown here is derived from an EMBL/GenBank/DDBJ whole genome shotgun (WGS) entry which is preliminary data.</text>
</comment>
<dbReference type="InterPro" id="IPR005630">
    <property type="entry name" value="Terpene_synthase_metal-bd"/>
</dbReference>
<dbReference type="Pfam" id="PF03936">
    <property type="entry name" value="Terpene_synth_C"/>
    <property type="match status" value="1"/>
</dbReference>
<dbReference type="InterPro" id="IPR008949">
    <property type="entry name" value="Isoprenoid_synthase_dom_sf"/>
</dbReference>
<dbReference type="InterPro" id="IPR008930">
    <property type="entry name" value="Terpenoid_cyclase/PrenylTrfase"/>
</dbReference>
<dbReference type="PANTHER" id="PTHR31225">
    <property type="entry name" value="OS04G0344100 PROTEIN-RELATED"/>
    <property type="match status" value="1"/>
</dbReference>
<dbReference type="Proteomes" id="UP001151760">
    <property type="component" value="Unassembled WGS sequence"/>
</dbReference>
<dbReference type="CDD" id="cd00684">
    <property type="entry name" value="Terpene_cyclase_plant_C1"/>
    <property type="match status" value="1"/>
</dbReference>
<dbReference type="InterPro" id="IPR034741">
    <property type="entry name" value="Terpene_cyclase-like_1_C"/>
</dbReference>
<organism evidence="4 5">
    <name type="scientific">Tanacetum coccineum</name>
    <dbReference type="NCBI Taxonomy" id="301880"/>
    <lineage>
        <taxon>Eukaryota</taxon>
        <taxon>Viridiplantae</taxon>
        <taxon>Streptophyta</taxon>
        <taxon>Embryophyta</taxon>
        <taxon>Tracheophyta</taxon>
        <taxon>Spermatophyta</taxon>
        <taxon>Magnoliopsida</taxon>
        <taxon>eudicotyledons</taxon>
        <taxon>Gunneridae</taxon>
        <taxon>Pentapetalae</taxon>
        <taxon>asterids</taxon>
        <taxon>campanulids</taxon>
        <taxon>Asterales</taxon>
        <taxon>Asteraceae</taxon>
        <taxon>Asteroideae</taxon>
        <taxon>Anthemideae</taxon>
        <taxon>Anthemidinae</taxon>
        <taxon>Tanacetum</taxon>
    </lineage>
</organism>
<evidence type="ECO:0000259" key="3">
    <source>
        <dbReference type="Pfam" id="PF03936"/>
    </source>
</evidence>
<dbReference type="PANTHER" id="PTHR31225:SF250">
    <property type="entry name" value="(-)-BETA-CARYOPHYLLENE SYNTHASE"/>
    <property type="match status" value="1"/>
</dbReference>
<accession>A0ABQ5BG87</accession>
<dbReference type="Pfam" id="PF01397">
    <property type="entry name" value="Terpene_synth"/>
    <property type="match status" value="1"/>
</dbReference>
<dbReference type="SUPFAM" id="SSF48239">
    <property type="entry name" value="Terpenoid cyclases/Protein prenyltransferases"/>
    <property type="match status" value="1"/>
</dbReference>
<evidence type="ECO:0000313" key="4">
    <source>
        <dbReference type="EMBL" id="GJT12513.1"/>
    </source>
</evidence>
<gene>
    <name evidence="4" type="ORF">Tco_0859555</name>
</gene>
<dbReference type="InterPro" id="IPR050148">
    <property type="entry name" value="Terpene_synthase-like"/>
</dbReference>
<reference evidence="4" key="2">
    <citation type="submission" date="2022-01" db="EMBL/GenBank/DDBJ databases">
        <authorList>
            <person name="Yamashiro T."/>
            <person name="Shiraishi A."/>
            <person name="Satake H."/>
            <person name="Nakayama K."/>
        </authorList>
    </citation>
    <scope>NUCLEOTIDE SEQUENCE</scope>
</reference>
<dbReference type="SFLD" id="SFLDS00005">
    <property type="entry name" value="Isoprenoid_Synthase_Type_I"/>
    <property type="match status" value="1"/>
</dbReference>